<dbReference type="InterPro" id="IPR036397">
    <property type="entry name" value="RNaseH_sf"/>
</dbReference>
<dbReference type="PANTHER" id="PTHR36688">
    <property type="entry name" value="ENDO/EXONUCLEASE/PHOSPHATASE DOMAIN-CONTAINING PROTEIN"/>
    <property type="match status" value="1"/>
</dbReference>
<protein>
    <submittedName>
        <fullName evidence="4">Putative RNA-directed DNA polymerase from transposon BS</fullName>
    </submittedName>
</protein>
<evidence type="ECO:0000313" key="4">
    <source>
        <dbReference type="EMBL" id="KAF0310586.1"/>
    </source>
</evidence>
<evidence type="ECO:0000259" key="2">
    <source>
        <dbReference type="PROSITE" id="PS50878"/>
    </source>
</evidence>
<dbReference type="GO" id="GO:0003964">
    <property type="term" value="F:RNA-directed DNA polymerase activity"/>
    <property type="evidence" value="ECO:0007669"/>
    <property type="project" value="UniProtKB-KW"/>
</dbReference>
<dbReference type="InterPro" id="IPR043502">
    <property type="entry name" value="DNA/RNA_pol_sf"/>
</dbReference>
<dbReference type="GO" id="GO:0042575">
    <property type="term" value="C:DNA polymerase complex"/>
    <property type="evidence" value="ECO:0007669"/>
    <property type="project" value="UniProtKB-ARBA"/>
</dbReference>
<comment type="caution">
    <text evidence="4">The sequence shown here is derived from an EMBL/GenBank/DDBJ whole genome shotgun (WGS) entry which is preliminary data.</text>
</comment>
<dbReference type="PANTHER" id="PTHR36688:SF1">
    <property type="entry name" value="ENDONUCLEASE_EXONUCLEASE_PHOSPHATASE DOMAIN-CONTAINING PROTEIN"/>
    <property type="match status" value="1"/>
</dbReference>
<dbReference type="Pfam" id="PF00078">
    <property type="entry name" value="RVT_1"/>
    <property type="match status" value="1"/>
</dbReference>
<dbReference type="PROSITE" id="PS50878">
    <property type="entry name" value="RT_POL"/>
    <property type="match status" value="1"/>
</dbReference>
<dbReference type="InterPro" id="IPR002156">
    <property type="entry name" value="RNaseH_domain"/>
</dbReference>
<name>A0A6A4WSV3_AMPAM</name>
<proteinExistence type="predicted"/>
<dbReference type="GO" id="GO:0003676">
    <property type="term" value="F:nucleic acid binding"/>
    <property type="evidence" value="ECO:0007669"/>
    <property type="project" value="InterPro"/>
</dbReference>
<dbReference type="GO" id="GO:0004523">
    <property type="term" value="F:RNA-DNA hybrid ribonuclease activity"/>
    <property type="evidence" value="ECO:0007669"/>
    <property type="project" value="InterPro"/>
</dbReference>
<sequence>MADGSLLVKTKNEAQTDKLLKANFLVVPAETLVGLQNLLVHLRDGSAENAHLYQYRLWDAKRVKVETGRRTGRHQMAKHLADTLMNASARHIPRGARADPKPWALDPELSAAVAERREARAALRRSPTEENREVWKLKKRNAAAAEETARKKSIRKFASEELNKPTSLGRVTKVLRKMEGAAQTFAPGQAVNGDRGREAVGDRSKAEAFVSTYAAVSKHVRRKKWDKLTKAELKRLRRAPCTCQNQRTDACQPFSAAELDAQLRKLKPKKAPGPDGVCAEHLQHLGPRARDGLLQLINKSWALAEIPADWRRAVIIPIPKAGKDPKEVSSYRPIALTSCVAKLAERMVAARLTHLCDLHRLIPPEQVGFRRGRAAEDNLARLVQSVQDGWNKPKARGRPVDGVTADKFVLVAYDFARAYDTIDHKMLYAKLLRHLPYCMARWIFRLLRDRRACVEVNGVRSRERPFRAGLPQGSVLAPTLYTIWAADLIADLRRAPRTDIFMYADDTATLSAGATIQAALAAAQHSADLLAKWATRNKMTIASQKTQIMVLSQWSRDAKDATILMSGTPVQATPTVKLLGVTLDRLLHFGDHCANLKRKARPRINQLRKLTGHSWGLREHHLRAVANGYIRGAIEYAAAAWLPAASRSHLELVDRELRAAARAVTGCPLSTPTHALMAEAGLPTAEMRSATLAARMLARASALPAEDPLRELAEATVPCRLRNVTGWRDQGRRTLGTLGVAASSVEPMVAVPLPPWTSREGISISCAVPPECVRSAGEHARRAAAEALLSDLPGAERATWVWSDGSADGGTARGGGGALIALPTGTEHTVRAPAGSLCSSTRAELVALRAALEELAKPDTSPDPDRYPTTIICLDSRAALQTVDAGPAAQASQLGADIWRLLLQLASSGRRLHLQWVPAHCGLPGNERADALAREAAELDQAGAPLDVRSITRAAARSARRSWQESWPDGWYRSIFTDQTLPAPVRLDSREAAVDVHQLRAGHWSMSAQYLHRIGRRPTAACPGCADAGCPAARCLVCEEEADTPQHVPAETLVGLQNLLVHLRDVSAENAHVYQYRLWDAKRVKVETAQNRGVSPNGAAGYRDRLRRATNGHPLSAEEVQKVVSRVPAETLVGLQNLLVHLRDVSAENAHVYQYRLWDAKRVKVETAQNRGVSPDGAAGYRDGLRLDHQRPPALRRGGTEGRQPGEPALQLAAQRVVAVNACRTAPEGSAGRLLSLLDQLRLPDAGALPDWGLHPAETLVGLQNLLVHLRDVSAENAHVYQYRLWDVKRVKVETAQNRGVPPDGAAGYRDGLRRATNGHPLSAEEVQKVVSRVPAETLVGLQNLLVHLRNVSAENAHVYQYRLWDAKRVKVETAQNRGVPPDGAAGYLDGLRRATNGHPLSAEEVQKVVSRVNQLSS</sequence>
<dbReference type="EMBL" id="VIIS01000300">
    <property type="protein sequence ID" value="KAF0310586.1"/>
    <property type="molecule type" value="Genomic_DNA"/>
</dbReference>
<evidence type="ECO:0000259" key="3">
    <source>
        <dbReference type="PROSITE" id="PS50879"/>
    </source>
</evidence>
<evidence type="ECO:0000256" key="1">
    <source>
        <dbReference type="SAM" id="MobiDB-lite"/>
    </source>
</evidence>
<feature type="domain" description="RNase H type-1" evidence="3">
    <location>
        <begin position="795"/>
        <end position="938"/>
    </location>
</feature>
<evidence type="ECO:0000313" key="5">
    <source>
        <dbReference type="Proteomes" id="UP000440578"/>
    </source>
</evidence>
<dbReference type="InterPro" id="IPR052560">
    <property type="entry name" value="RdDP_mobile_element"/>
</dbReference>
<dbReference type="CDD" id="cd09276">
    <property type="entry name" value="Rnase_HI_RT_non_LTR"/>
    <property type="match status" value="1"/>
</dbReference>
<dbReference type="Pfam" id="PF00075">
    <property type="entry name" value="RNase_H"/>
    <property type="match status" value="1"/>
</dbReference>
<keyword evidence="4" id="KW-0695">RNA-directed DNA polymerase</keyword>
<dbReference type="PROSITE" id="PS50879">
    <property type="entry name" value="RNASE_H_1"/>
    <property type="match status" value="1"/>
</dbReference>
<feature type="domain" description="Reverse transcriptase" evidence="2">
    <location>
        <begin position="299"/>
        <end position="583"/>
    </location>
</feature>
<accession>A0A6A4WSV3</accession>
<feature type="region of interest" description="Disordered" evidence="1">
    <location>
        <begin position="1169"/>
        <end position="1206"/>
    </location>
</feature>
<dbReference type="CDD" id="cd01650">
    <property type="entry name" value="RT_nLTR_like"/>
    <property type="match status" value="1"/>
</dbReference>
<dbReference type="Proteomes" id="UP000440578">
    <property type="component" value="Unassembled WGS sequence"/>
</dbReference>
<dbReference type="Gene3D" id="3.30.420.10">
    <property type="entry name" value="Ribonuclease H-like superfamily/Ribonuclease H"/>
    <property type="match status" value="1"/>
</dbReference>
<keyword evidence="5" id="KW-1185">Reference proteome</keyword>
<dbReference type="OrthoDB" id="775356at2759"/>
<keyword evidence="4" id="KW-0548">Nucleotidyltransferase</keyword>
<reference evidence="4 5" key="1">
    <citation type="submission" date="2019-07" db="EMBL/GenBank/DDBJ databases">
        <title>Draft genome assembly of a fouling barnacle, Amphibalanus amphitrite (Darwin, 1854): The first reference genome for Thecostraca.</title>
        <authorList>
            <person name="Kim W."/>
        </authorList>
    </citation>
    <scope>NUCLEOTIDE SEQUENCE [LARGE SCALE GENOMIC DNA]</scope>
    <source>
        <strain evidence="4">SNU_AA5</strain>
        <tissue evidence="4">Soma without cirri and trophi</tissue>
    </source>
</reference>
<gene>
    <name evidence="4" type="ORF">FJT64_018450</name>
</gene>
<dbReference type="InterPro" id="IPR000477">
    <property type="entry name" value="RT_dom"/>
</dbReference>
<organism evidence="4 5">
    <name type="scientific">Amphibalanus amphitrite</name>
    <name type="common">Striped barnacle</name>
    <name type="synonym">Balanus amphitrite</name>
    <dbReference type="NCBI Taxonomy" id="1232801"/>
    <lineage>
        <taxon>Eukaryota</taxon>
        <taxon>Metazoa</taxon>
        <taxon>Ecdysozoa</taxon>
        <taxon>Arthropoda</taxon>
        <taxon>Crustacea</taxon>
        <taxon>Multicrustacea</taxon>
        <taxon>Cirripedia</taxon>
        <taxon>Thoracica</taxon>
        <taxon>Thoracicalcarea</taxon>
        <taxon>Balanomorpha</taxon>
        <taxon>Balanoidea</taxon>
        <taxon>Balanidae</taxon>
        <taxon>Amphibalaninae</taxon>
        <taxon>Amphibalanus</taxon>
    </lineage>
</organism>
<dbReference type="SUPFAM" id="SSF53098">
    <property type="entry name" value="Ribonuclease H-like"/>
    <property type="match status" value="1"/>
</dbReference>
<dbReference type="InterPro" id="IPR012337">
    <property type="entry name" value="RNaseH-like_sf"/>
</dbReference>
<keyword evidence="4" id="KW-0808">Transferase</keyword>
<dbReference type="SUPFAM" id="SSF56672">
    <property type="entry name" value="DNA/RNA polymerases"/>
    <property type="match status" value="1"/>
</dbReference>